<evidence type="ECO:0000313" key="1">
    <source>
        <dbReference type="EMBL" id="RKN69830.1"/>
    </source>
</evidence>
<evidence type="ECO:0008006" key="3">
    <source>
        <dbReference type="Google" id="ProtNLM"/>
    </source>
</evidence>
<gene>
    <name evidence="1" type="ORF">D7231_22485</name>
</gene>
<name>A0A3B0B8V9_9ACTN</name>
<keyword evidence="2" id="KW-1185">Reference proteome</keyword>
<dbReference type="EMBL" id="RBAM01000009">
    <property type="protein sequence ID" value="RKN69830.1"/>
    <property type="molecule type" value="Genomic_DNA"/>
</dbReference>
<organism evidence="1 2">
    <name type="scientific">Streptomyces klenkii</name>
    <dbReference type="NCBI Taxonomy" id="1420899"/>
    <lineage>
        <taxon>Bacteria</taxon>
        <taxon>Bacillati</taxon>
        <taxon>Actinomycetota</taxon>
        <taxon>Actinomycetes</taxon>
        <taxon>Kitasatosporales</taxon>
        <taxon>Streptomycetaceae</taxon>
        <taxon>Streptomyces</taxon>
    </lineage>
</organism>
<accession>A0A3B0B8V9</accession>
<sequence length="221" mass="24003">MIHLTETLALQSVEDFLTEAEREHLIKIMDSELAATGWRPRHQAEVLRAPAPAQEILRAATARSLHVLQRALPSVAADAHWGYTELTEGQYIPTHIDGIPDPATAPRRIGRIGVVVQQAGEGGEFYIETTASPAVWSGTVVGEPEGYAPGTPLTHRLPHVPDHAALPTWLEEVPSTRWITPAGPGTGLAYGAQVLHGVRPVRAGRLRKFVTDLLDTPAVRR</sequence>
<dbReference type="Proteomes" id="UP000270343">
    <property type="component" value="Unassembled WGS sequence"/>
</dbReference>
<dbReference type="RefSeq" id="WP_120757313.1">
    <property type="nucleotide sequence ID" value="NZ_JBFADQ010000009.1"/>
</dbReference>
<evidence type="ECO:0000313" key="2">
    <source>
        <dbReference type="Proteomes" id="UP000270343"/>
    </source>
</evidence>
<dbReference type="AlphaFoldDB" id="A0A3B0B8V9"/>
<protein>
    <recommendedName>
        <fullName evidence="3">Fe2OG dioxygenase domain-containing protein</fullName>
    </recommendedName>
</protein>
<dbReference type="Gene3D" id="2.60.120.620">
    <property type="entry name" value="q2cbj1_9rhob like domain"/>
    <property type="match status" value="1"/>
</dbReference>
<proteinExistence type="predicted"/>
<reference evidence="1 2" key="1">
    <citation type="journal article" date="2015" name="Antonie Van Leeuwenhoek">
        <title>Streptomyces klenkii sp. nov., isolated from deep marine sediment.</title>
        <authorList>
            <person name="Veyisoglu A."/>
            <person name="Sahin N."/>
        </authorList>
    </citation>
    <scope>NUCLEOTIDE SEQUENCE [LARGE SCALE GENOMIC DNA]</scope>
    <source>
        <strain evidence="1 2">KCTC 29202</strain>
    </source>
</reference>
<dbReference type="OrthoDB" id="4107102at2"/>
<comment type="caution">
    <text evidence="1">The sequence shown here is derived from an EMBL/GenBank/DDBJ whole genome shotgun (WGS) entry which is preliminary data.</text>
</comment>